<evidence type="ECO:0000313" key="2">
    <source>
        <dbReference type="Proteomes" id="UP000007753"/>
    </source>
</evidence>
<dbReference type="HOGENOM" id="CLU_2025255_0_0_5"/>
<dbReference type="KEGG" id="sjp:SJA_C1-08880"/>
<proteinExistence type="predicted"/>
<gene>
    <name evidence="1" type="ordered locus">SJA_C1-08880</name>
</gene>
<organism evidence="1 2">
    <name type="scientific">Sphingobium indicum (strain DSM 16413 / CCM 7287 / MTCC 6362 / UT26 / NBRC 101211 / UT26S)</name>
    <name type="common">Sphingobium japonicum</name>
    <dbReference type="NCBI Taxonomy" id="452662"/>
    <lineage>
        <taxon>Bacteria</taxon>
        <taxon>Pseudomonadati</taxon>
        <taxon>Pseudomonadota</taxon>
        <taxon>Alphaproteobacteria</taxon>
        <taxon>Sphingomonadales</taxon>
        <taxon>Sphingomonadaceae</taxon>
        <taxon>Sphingobium</taxon>
    </lineage>
</organism>
<dbReference type="GeneID" id="41351524"/>
<sequence length="122" mass="14166">MSIPPDDLTRKALLALEELCGGKSGVFERTMALRFVLAFLYSVSKSKRREPFDELWHGSGFRHPHSKELDAICRDAHTNSKIEGIYRAVGVHRNADFIFYKNRQKALQEERRRRIESGYGKR</sequence>
<reference evidence="1 2" key="1">
    <citation type="journal article" date="2010" name="J. Bacteriol.">
        <title>Complete genome sequence of the representative gamma-hexachlorocyclohexane-degrading bacterium Sphingobium japonicum UT26.</title>
        <authorList>
            <person name="Nagata Y."/>
            <person name="Ohtsubo Y."/>
            <person name="Endo R."/>
            <person name="Ichikawa N."/>
            <person name="Ankai A."/>
            <person name="Oguchi A."/>
            <person name="Fukui S."/>
            <person name="Fujita N."/>
            <person name="Tsuda M."/>
        </authorList>
    </citation>
    <scope>NUCLEOTIDE SEQUENCE [LARGE SCALE GENOMIC DNA]</scope>
    <source>
        <strain evidence="2">DSM 16413 / CCM 7287 / MTCC 6362 / UT26 / NBRC 101211 / UT26S</strain>
    </source>
</reference>
<accession>D4YZE0</accession>
<keyword evidence="2" id="KW-1185">Reference proteome</keyword>
<dbReference type="STRING" id="452662.SJA_C1-08880"/>
<evidence type="ECO:0000313" key="1">
    <source>
        <dbReference type="EMBL" id="BAI95722.1"/>
    </source>
</evidence>
<name>D4YZE0_SPHIU</name>
<dbReference type="RefSeq" id="WP_013039377.1">
    <property type="nucleotide sequence ID" value="NC_014006.1"/>
</dbReference>
<dbReference type="EMBL" id="AP010803">
    <property type="protein sequence ID" value="BAI95722.1"/>
    <property type="molecule type" value="Genomic_DNA"/>
</dbReference>
<dbReference type="AlphaFoldDB" id="D4YZE0"/>
<dbReference type="Proteomes" id="UP000007753">
    <property type="component" value="Chromosome 1"/>
</dbReference>
<protein>
    <submittedName>
        <fullName evidence="1">Uncharacterized protein</fullName>
    </submittedName>
</protein>